<dbReference type="EMBL" id="BAAAGE010000004">
    <property type="protein sequence ID" value="GAA0729709.1"/>
    <property type="molecule type" value="Genomic_DNA"/>
</dbReference>
<comment type="caution">
    <text evidence="1">The sequence shown here is derived from an EMBL/GenBank/DDBJ whole genome shotgun (WGS) entry which is preliminary data.</text>
</comment>
<protein>
    <submittedName>
        <fullName evidence="1">Uncharacterized protein</fullName>
    </submittedName>
</protein>
<reference evidence="1 2" key="1">
    <citation type="journal article" date="2019" name="Int. J. Syst. Evol. Microbiol.">
        <title>The Global Catalogue of Microorganisms (GCM) 10K type strain sequencing project: providing services to taxonomists for standard genome sequencing and annotation.</title>
        <authorList>
            <consortium name="The Broad Institute Genomics Platform"/>
            <consortium name="The Broad Institute Genome Sequencing Center for Infectious Disease"/>
            <person name="Wu L."/>
            <person name="Ma J."/>
        </authorList>
    </citation>
    <scope>NUCLEOTIDE SEQUENCE [LARGE SCALE GENOMIC DNA]</scope>
    <source>
        <strain evidence="1 2">JCM 15974</strain>
    </source>
</reference>
<keyword evidence="2" id="KW-1185">Reference proteome</keyword>
<accession>A0ABN1J662</accession>
<dbReference type="Proteomes" id="UP001501758">
    <property type="component" value="Unassembled WGS sequence"/>
</dbReference>
<evidence type="ECO:0000313" key="2">
    <source>
        <dbReference type="Proteomes" id="UP001501758"/>
    </source>
</evidence>
<proteinExistence type="predicted"/>
<name>A0ABN1J662_9FLAO</name>
<evidence type="ECO:0000313" key="1">
    <source>
        <dbReference type="EMBL" id="GAA0729709.1"/>
    </source>
</evidence>
<sequence>MKEKDSDRKIGFIMHKSVLNNLNHLGIFVSLKSSYVPSIVKNPITKVDQRKTVKENPNILVNK</sequence>
<organism evidence="1 2">
    <name type="scientific">Aquimarina litoralis</name>
    <dbReference type="NCBI Taxonomy" id="584605"/>
    <lineage>
        <taxon>Bacteria</taxon>
        <taxon>Pseudomonadati</taxon>
        <taxon>Bacteroidota</taxon>
        <taxon>Flavobacteriia</taxon>
        <taxon>Flavobacteriales</taxon>
        <taxon>Flavobacteriaceae</taxon>
        <taxon>Aquimarina</taxon>
    </lineage>
</organism>
<gene>
    <name evidence="1" type="ORF">GCM10009430_40120</name>
</gene>